<evidence type="ECO:0000313" key="13">
    <source>
        <dbReference type="EMBL" id="GMI44761.1"/>
    </source>
</evidence>
<evidence type="ECO:0000256" key="2">
    <source>
        <dbReference type="ARBA" id="ARBA00022478"/>
    </source>
</evidence>
<dbReference type="Pfam" id="PF01096">
    <property type="entry name" value="Zn_ribbon_TFIIS"/>
    <property type="match status" value="1"/>
</dbReference>
<feature type="zinc finger region" description="C4-type" evidence="10">
    <location>
        <begin position="4"/>
        <end position="26"/>
    </location>
</feature>
<keyword evidence="6 8" id="KW-0804">Transcription</keyword>
<evidence type="ECO:0000256" key="11">
    <source>
        <dbReference type="RuleBase" id="RU003474"/>
    </source>
</evidence>
<dbReference type="InterPro" id="IPR034014">
    <property type="entry name" value="Zn_ribbon_RPC11_C"/>
</dbReference>
<keyword evidence="5 9" id="KW-0862">Zinc</keyword>
<feature type="binding site" evidence="9">
    <location>
        <position position="23"/>
    </location>
    <ligand>
        <name>Zn(2+)</name>
        <dbReference type="ChEBI" id="CHEBI:29105"/>
        <label>1</label>
    </ligand>
</feature>
<reference evidence="14" key="1">
    <citation type="journal article" date="2023" name="Commun. Biol.">
        <title>Genome analysis of Parmales, the sister group of diatoms, reveals the evolutionary specialization of diatoms from phago-mixotrophs to photoautotrophs.</title>
        <authorList>
            <person name="Ban H."/>
            <person name="Sato S."/>
            <person name="Yoshikawa S."/>
            <person name="Yamada K."/>
            <person name="Nakamura Y."/>
            <person name="Ichinomiya M."/>
            <person name="Sato N."/>
            <person name="Blanc-Mathieu R."/>
            <person name="Endo H."/>
            <person name="Kuwata A."/>
            <person name="Ogata H."/>
        </authorList>
    </citation>
    <scope>NUCLEOTIDE SEQUENCE [LARGE SCALE GENOMIC DNA]</scope>
</reference>
<proteinExistence type="inferred from homology"/>
<dbReference type="EMBL" id="BRYA01000224">
    <property type="protein sequence ID" value="GMI44761.1"/>
    <property type="molecule type" value="Genomic_DNA"/>
</dbReference>
<feature type="binding site" evidence="9">
    <location>
        <position position="26"/>
    </location>
    <ligand>
        <name>Zn(2+)</name>
        <dbReference type="ChEBI" id="CHEBI:29105"/>
        <label>1</label>
    </ligand>
</feature>
<dbReference type="GO" id="GO:0008270">
    <property type="term" value="F:zinc ion binding"/>
    <property type="evidence" value="ECO:0007669"/>
    <property type="project" value="UniProtKB-KW"/>
</dbReference>
<dbReference type="GO" id="GO:0006386">
    <property type="term" value="P:termination of RNA polymerase III transcription"/>
    <property type="evidence" value="ECO:0007669"/>
    <property type="project" value="TreeGrafter"/>
</dbReference>
<evidence type="ECO:0000256" key="5">
    <source>
        <dbReference type="ARBA" id="ARBA00022833"/>
    </source>
</evidence>
<feature type="binding site" evidence="9">
    <location>
        <position position="72"/>
    </location>
    <ligand>
        <name>Zn(2+)</name>
        <dbReference type="ChEBI" id="CHEBI:29105"/>
        <label>2</label>
    </ligand>
</feature>
<dbReference type="PIRSF" id="PIRSF005586">
    <property type="entry name" value="RNApol_RpoM"/>
    <property type="match status" value="1"/>
</dbReference>
<dbReference type="SMART" id="SM00440">
    <property type="entry name" value="ZnF_C2C2"/>
    <property type="match status" value="1"/>
</dbReference>
<gene>
    <name evidence="13" type="ORF">TrCOL_g12020</name>
</gene>
<keyword evidence="4 10" id="KW-0863">Zinc-finger</keyword>
<feature type="binding site" evidence="9">
    <location>
        <position position="97"/>
    </location>
    <ligand>
        <name>Zn(2+)</name>
        <dbReference type="ChEBI" id="CHEBI:29105"/>
        <label>2</label>
    </ligand>
</feature>
<keyword evidence="14" id="KW-1185">Reference proteome</keyword>
<evidence type="ECO:0000256" key="3">
    <source>
        <dbReference type="ARBA" id="ARBA00022723"/>
    </source>
</evidence>
<sequence>MWFCPYCGSLLQVQNLGVSSFVCSTCPYRMSITSKQKERIKLKSKKVDDVLGGPGAWDNVDKTNATCPKVECKGGEAFFMQIQIRSADEPMSTFYKCTDCGEQWCHR</sequence>
<dbReference type="InterPro" id="IPR012164">
    <property type="entry name" value="Rpa12/Rpb9/Rpc10/TFS"/>
</dbReference>
<evidence type="ECO:0000256" key="1">
    <source>
        <dbReference type="ARBA" id="ARBA00004123"/>
    </source>
</evidence>
<dbReference type="OrthoDB" id="282152at2759"/>
<dbReference type="GO" id="GO:0003676">
    <property type="term" value="F:nucleic acid binding"/>
    <property type="evidence" value="ECO:0007669"/>
    <property type="project" value="InterPro"/>
</dbReference>
<feature type="binding site" evidence="9">
    <location>
        <position position="100"/>
    </location>
    <ligand>
        <name>Zn(2+)</name>
        <dbReference type="ChEBI" id="CHEBI:29105"/>
        <label>2</label>
    </ligand>
</feature>
<evidence type="ECO:0000256" key="9">
    <source>
        <dbReference type="PIRSR" id="PIRSR005586-1"/>
    </source>
</evidence>
<comment type="similarity">
    <text evidence="8 11">Belongs to the archaeal rpoM/eukaryotic RPA12/RPB9/RPC11 RNA polymerase family.</text>
</comment>
<dbReference type="FunFam" id="2.20.25.10:FF:000005">
    <property type="entry name" value="DNA-directed RNA polymerase subunit"/>
    <property type="match status" value="1"/>
</dbReference>
<feature type="binding site" evidence="9">
    <location>
        <position position="67"/>
    </location>
    <ligand>
        <name>Zn(2+)</name>
        <dbReference type="ChEBI" id="CHEBI:29105"/>
        <label>2</label>
    </ligand>
</feature>
<dbReference type="GO" id="GO:0003899">
    <property type="term" value="F:DNA-directed RNA polymerase activity"/>
    <property type="evidence" value="ECO:0007669"/>
    <property type="project" value="InterPro"/>
</dbReference>
<feature type="domain" description="TFIIS-type" evidence="12">
    <location>
        <begin position="63"/>
        <end position="105"/>
    </location>
</feature>
<dbReference type="InterPro" id="IPR001529">
    <property type="entry name" value="Zn_ribbon_RPB9"/>
</dbReference>
<evidence type="ECO:0000313" key="14">
    <source>
        <dbReference type="Proteomes" id="UP001165065"/>
    </source>
</evidence>
<name>A0A9W7GEX4_9STRA</name>
<dbReference type="Proteomes" id="UP001165065">
    <property type="component" value="Unassembled WGS sequence"/>
</dbReference>
<comment type="function">
    <text evidence="8">DNA-dependent RNA polymerase catalyzes the transcription of DNA into RNA using the four ribonucleoside triphosphates as substrates.</text>
</comment>
<evidence type="ECO:0000256" key="8">
    <source>
        <dbReference type="PIRNR" id="PIRNR005586"/>
    </source>
</evidence>
<keyword evidence="3 9" id="KW-0479">Metal-binding</keyword>
<dbReference type="SUPFAM" id="SSF57783">
    <property type="entry name" value="Zinc beta-ribbon"/>
    <property type="match status" value="1"/>
</dbReference>
<protein>
    <recommendedName>
        <fullName evidence="8">DNA-directed RNA polymerase subunit</fullName>
    </recommendedName>
</protein>
<accession>A0A9W7GEX4</accession>
<dbReference type="PROSITE" id="PS51133">
    <property type="entry name" value="ZF_TFIIS_2"/>
    <property type="match status" value="1"/>
</dbReference>
<dbReference type="PANTHER" id="PTHR11239:SF12">
    <property type="entry name" value="DNA-DIRECTED RNA POLYMERASE III SUBUNIT RPC10"/>
    <property type="match status" value="1"/>
</dbReference>
<evidence type="ECO:0000256" key="4">
    <source>
        <dbReference type="ARBA" id="ARBA00022771"/>
    </source>
</evidence>
<organism evidence="13 14">
    <name type="scientific">Triparma columacea</name>
    <dbReference type="NCBI Taxonomy" id="722753"/>
    <lineage>
        <taxon>Eukaryota</taxon>
        <taxon>Sar</taxon>
        <taxon>Stramenopiles</taxon>
        <taxon>Ochrophyta</taxon>
        <taxon>Bolidophyceae</taxon>
        <taxon>Parmales</taxon>
        <taxon>Triparmaceae</taxon>
        <taxon>Triparma</taxon>
    </lineage>
</organism>
<keyword evidence="7 8" id="KW-0539">Nucleus</keyword>
<evidence type="ECO:0000259" key="12">
    <source>
        <dbReference type="PROSITE" id="PS51133"/>
    </source>
</evidence>
<dbReference type="SMART" id="SM00661">
    <property type="entry name" value="RPOL9"/>
    <property type="match status" value="1"/>
</dbReference>
<feature type="binding site" evidence="9">
    <location>
        <position position="4"/>
    </location>
    <ligand>
        <name>Zn(2+)</name>
        <dbReference type="ChEBI" id="CHEBI:29105"/>
        <label>1</label>
    </ligand>
</feature>
<dbReference type="AlphaFoldDB" id="A0A9W7GEX4"/>
<dbReference type="InterPro" id="IPR001222">
    <property type="entry name" value="Znf_TFIIS"/>
</dbReference>
<dbReference type="CDD" id="cd10509">
    <property type="entry name" value="Zn-ribbon_RPC11"/>
    <property type="match status" value="1"/>
</dbReference>
<dbReference type="PANTHER" id="PTHR11239">
    <property type="entry name" value="DNA-DIRECTED RNA POLYMERASE"/>
    <property type="match status" value="1"/>
</dbReference>
<dbReference type="GO" id="GO:0005666">
    <property type="term" value="C:RNA polymerase III complex"/>
    <property type="evidence" value="ECO:0007669"/>
    <property type="project" value="TreeGrafter"/>
</dbReference>
<feature type="binding site" evidence="9">
    <location>
        <position position="7"/>
    </location>
    <ligand>
        <name>Zn(2+)</name>
        <dbReference type="ChEBI" id="CHEBI:29105"/>
        <label>1</label>
    </ligand>
</feature>
<dbReference type="Gene3D" id="2.20.25.10">
    <property type="match status" value="1"/>
</dbReference>
<evidence type="ECO:0000256" key="6">
    <source>
        <dbReference type="ARBA" id="ARBA00023163"/>
    </source>
</evidence>
<comment type="subcellular location">
    <subcellularLocation>
        <location evidence="1 8">Nucleus</location>
    </subcellularLocation>
</comment>
<comment type="caution">
    <text evidence="13">The sequence shown here is derived from an EMBL/GenBank/DDBJ whole genome shotgun (WGS) entry which is preliminary data.</text>
</comment>
<evidence type="ECO:0000256" key="7">
    <source>
        <dbReference type="ARBA" id="ARBA00023242"/>
    </source>
</evidence>
<evidence type="ECO:0000256" key="10">
    <source>
        <dbReference type="PIRSR" id="PIRSR005586-2"/>
    </source>
</evidence>
<keyword evidence="2 8" id="KW-0240">DNA-directed RNA polymerase</keyword>